<dbReference type="OrthoDB" id="21499at2759"/>
<proteinExistence type="predicted"/>
<feature type="region of interest" description="Disordered" evidence="1">
    <location>
        <begin position="1"/>
        <end position="402"/>
    </location>
</feature>
<feature type="compositionally biased region" description="Acidic residues" evidence="1">
    <location>
        <begin position="574"/>
        <end position="588"/>
    </location>
</feature>
<gene>
    <name evidence="3" type="ORF">HII31_11449</name>
</gene>
<feature type="compositionally biased region" description="Acidic residues" evidence="1">
    <location>
        <begin position="190"/>
        <end position="201"/>
    </location>
</feature>
<evidence type="ECO:0000256" key="1">
    <source>
        <dbReference type="SAM" id="MobiDB-lite"/>
    </source>
</evidence>
<name>A0A8H6R8S6_9PEZI</name>
<reference evidence="3" key="1">
    <citation type="submission" date="2020-04" db="EMBL/GenBank/DDBJ databases">
        <title>Draft genome resource of the tomato pathogen Pseudocercospora fuligena.</title>
        <authorList>
            <person name="Zaccaron A."/>
        </authorList>
    </citation>
    <scope>NUCLEOTIDE SEQUENCE</scope>
    <source>
        <strain evidence="3">PF001</strain>
    </source>
</reference>
<dbReference type="EMBL" id="JABCIY010000233">
    <property type="protein sequence ID" value="KAF7187194.1"/>
    <property type="molecule type" value="Genomic_DNA"/>
</dbReference>
<dbReference type="PANTHER" id="PTHR14689:SF0">
    <property type="entry name" value="COILED-COIL DOMAIN-CONTAINING PROTEIN 82"/>
    <property type="match status" value="1"/>
</dbReference>
<comment type="caution">
    <text evidence="3">The sequence shown here is derived from an EMBL/GenBank/DDBJ whole genome shotgun (WGS) entry which is preliminary data.</text>
</comment>
<keyword evidence="4" id="KW-1185">Reference proteome</keyword>
<accession>A0A8H6R8S6</accession>
<dbReference type="InterPro" id="IPR025451">
    <property type="entry name" value="DUF4211"/>
</dbReference>
<sequence>MPSKRKQQTRLAFSPLPSSSPASKYYNRQIRDRAATVTIEGSPSPAKRRKVSNRRADDSETLPSNGDGLVLTAAAETVADGPFESDEDPIRSSQRRLTSGRVKSRSRQQRLDFSNTRDASSFDAPVKLPSSSARTRSTRGGTMFSSQVQGRMVELSSDDSDGNLPSPRKVMNKTKAKGKGKRSSLKADTQEENVDSDEDDVVAPRRRSQKTKEGPLTRSSRTEVLVDSDDEGIITRAPRPVHISDDEEEEDDMPTTLGTQRRQRRPLLKDDFVVDSPTPEDSDEELIEVKQSSRKRRRSPTESGGESDRTPKTPGRRRIKRARQATQQEKDDLAEDLDFLGPSSDVESSSRPAQSAHKSAREKALERLKRARGANLGQAQEAEETAAQGTPADSMEEASGSDEVIEIDEDEDEEAAAASGFVSSRQMFKEDAEDADFLAEDGDDTLGAPEDIPIEFTRYASMKPKELFEFAVEWMVQKKINPAFQKDDPLYKLTFKKLDDEVRGLAASKFTSSAWTAVFTTALNARPEMRFDVIDRGAAEHWMRDKCDACNRTNHPATFEIQFIGKPYHRDTLEDIDNGEDDDSDSDSDTSQRGEAAHQDYDTNGAEVASTDTIFYVGKFCCANARTAHQLQHWRYHLNAYVEVWLERQGYGRAEELSKRDKWSTKKRRKYANKILDRMKLEGEVKVLWNKFRESIEEARNSKQGRFEALTP</sequence>
<feature type="region of interest" description="Disordered" evidence="1">
    <location>
        <begin position="574"/>
        <end position="603"/>
    </location>
</feature>
<dbReference type="Proteomes" id="UP000660729">
    <property type="component" value="Unassembled WGS sequence"/>
</dbReference>
<feature type="compositionally biased region" description="Basic and acidic residues" evidence="1">
    <location>
        <begin position="590"/>
        <end position="601"/>
    </location>
</feature>
<protein>
    <recommendedName>
        <fullName evidence="2">DUF4211 domain-containing protein</fullName>
    </recommendedName>
</protein>
<dbReference type="GO" id="GO:0005634">
    <property type="term" value="C:nucleus"/>
    <property type="evidence" value="ECO:0007669"/>
    <property type="project" value="TreeGrafter"/>
</dbReference>
<feature type="compositionally biased region" description="Polar residues" evidence="1">
    <location>
        <begin position="345"/>
        <end position="357"/>
    </location>
</feature>
<feature type="compositionally biased region" description="Low complexity" evidence="1">
    <location>
        <begin position="377"/>
        <end position="390"/>
    </location>
</feature>
<feature type="compositionally biased region" description="Low complexity" evidence="1">
    <location>
        <begin position="11"/>
        <end position="23"/>
    </location>
</feature>
<feature type="compositionally biased region" description="Basic residues" evidence="1">
    <location>
        <begin position="314"/>
        <end position="323"/>
    </location>
</feature>
<evidence type="ECO:0000313" key="4">
    <source>
        <dbReference type="Proteomes" id="UP000660729"/>
    </source>
</evidence>
<feature type="compositionally biased region" description="Basic residues" evidence="1">
    <location>
        <begin position="170"/>
        <end position="184"/>
    </location>
</feature>
<feature type="compositionally biased region" description="Low complexity" evidence="1">
    <location>
        <begin position="130"/>
        <end position="142"/>
    </location>
</feature>
<evidence type="ECO:0000313" key="3">
    <source>
        <dbReference type="EMBL" id="KAF7187194.1"/>
    </source>
</evidence>
<dbReference type="PANTHER" id="PTHR14689">
    <property type="entry name" value="PHORBOL-ESTER_DAG-TYPE DOMAIN-CONTAINING PROTEIN"/>
    <property type="match status" value="1"/>
</dbReference>
<evidence type="ECO:0000259" key="2">
    <source>
        <dbReference type="Pfam" id="PF13926"/>
    </source>
</evidence>
<dbReference type="AlphaFoldDB" id="A0A8H6R8S6"/>
<feature type="domain" description="DUF4211" evidence="2">
    <location>
        <begin position="436"/>
        <end position="573"/>
    </location>
</feature>
<feature type="compositionally biased region" description="Basic and acidic residues" evidence="1">
    <location>
        <begin position="359"/>
        <end position="368"/>
    </location>
</feature>
<organism evidence="3 4">
    <name type="scientific">Pseudocercospora fuligena</name>
    <dbReference type="NCBI Taxonomy" id="685502"/>
    <lineage>
        <taxon>Eukaryota</taxon>
        <taxon>Fungi</taxon>
        <taxon>Dikarya</taxon>
        <taxon>Ascomycota</taxon>
        <taxon>Pezizomycotina</taxon>
        <taxon>Dothideomycetes</taxon>
        <taxon>Dothideomycetidae</taxon>
        <taxon>Mycosphaerellales</taxon>
        <taxon>Mycosphaerellaceae</taxon>
        <taxon>Pseudocercospora</taxon>
    </lineage>
</organism>
<dbReference type="Pfam" id="PF13926">
    <property type="entry name" value="DUF4211"/>
    <property type="match status" value="1"/>
</dbReference>